<name>A0AAD1YPG2_9LAMI</name>
<dbReference type="PROSITE" id="PS51391">
    <property type="entry name" value="CID"/>
    <property type="match status" value="1"/>
</dbReference>
<evidence type="ECO:0000256" key="1">
    <source>
        <dbReference type="ARBA" id="ARBA00022664"/>
    </source>
</evidence>
<dbReference type="InterPro" id="IPR057242">
    <property type="entry name" value="PCFS4-like"/>
</dbReference>
<sequence>MPNGVPPLKPPPPLILDRFRGMLKEREAELSVFNNGGHDSDSNMGADEIVRLYEIVLSELTLNSKPIITDLTMIAGQQRAHGKGIANAICDRIIECCRTKFILKSGFLAIEQLMVVNCWSTANVIVNAANLNVPVEQKLPKLYLLDSIVKNVGRDYVRHFSARLPEVFCEAYMQVHHSMRPAMHHLFGTWSTVFPSSVLRMIEVQLQFSPGVNSQPPGLTPLKASESPRPTHGIHVNPEYLEAQHQFGHSTVDTVGAKGLSTSTLARTGHTTSPSPPSIDEFGLDSYRGAAETDSPSNSRFEYRLNRVMGQEEETNKLRARNWHGEADQHLKNSAALLNNGVDLQGPRALIDAYGVDHRDKNLNLKHPKVEQMGINDFDQKTASRTWQNTEEKEFDGDDMSPNLAHQGKDSFAAQRSAPLVTDFRSILFKDQFSSTTDSSIVEGVPSFSSGRGGISKITGSHSASNRIAASTYTRESWNLPHRQLQHYLNAKEGSSHSGIGVFSEADEQKPPTIGNFSSVDGRFFGSHPNVDSLAPENRSTNSPALTKAWYHARLHNSHPSPSLSALPPEFHIRGQFPIMNAGNVIINKSNQYEQHLDNTGMSISNMPRAPSQLFRPVVHPHLLPPRNHGYAAQGRGPPIGISLSNLVPVAKSSLPIFNTLNTSLHLPGTTIPSLPRGPPPGTTQSIPPGNIGQMAPNPPAQGAISGLISSLVAQGLISLTKQDSAGVEFDQDLLKLRHESVITALYTDLPRQCKSCGLRFKSQEEHGKHMDWHVNKNRTLKTRKLKSSPKWFMSINMWLSGAEAVGTEAVPGFFPADNDVEKKEDEEMAVPADEDQNICALCGEPFDDFYSDEMDEWMYRGAVYMNAYAGSTSAMDRSQLGPIVHAKCRSESHVITTEDFTKDEVESTEEGRQRKRMRC</sequence>
<dbReference type="GO" id="GO:0003729">
    <property type="term" value="F:mRNA binding"/>
    <property type="evidence" value="ECO:0007669"/>
    <property type="project" value="InterPro"/>
</dbReference>
<dbReference type="AlphaFoldDB" id="A0AAD1YPG2"/>
<dbReference type="InterPro" id="IPR008942">
    <property type="entry name" value="ENTH_VHS"/>
</dbReference>
<reference evidence="4" key="1">
    <citation type="submission" date="2023-05" db="EMBL/GenBank/DDBJ databases">
        <authorList>
            <person name="Huff M."/>
        </authorList>
    </citation>
    <scope>NUCLEOTIDE SEQUENCE</scope>
</reference>
<accession>A0AAD1YPG2</accession>
<dbReference type="InterPro" id="IPR047415">
    <property type="entry name" value="Pcf11_CID"/>
</dbReference>
<feature type="domain" description="CID" evidence="3">
    <location>
        <begin position="45"/>
        <end position="210"/>
    </location>
</feature>
<dbReference type="SUPFAM" id="SSF48464">
    <property type="entry name" value="ENTH/VHS domain"/>
    <property type="match status" value="2"/>
</dbReference>
<evidence type="ECO:0000313" key="4">
    <source>
        <dbReference type="EMBL" id="CAI9755114.1"/>
    </source>
</evidence>
<dbReference type="Proteomes" id="UP000834106">
    <property type="component" value="Chromosome 1"/>
</dbReference>
<dbReference type="PANTHER" id="PTHR15921:SF12">
    <property type="entry name" value="POLYADENYLATION AND CLEAVAGE FACTOR HOMOLOG 4"/>
    <property type="match status" value="1"/>
</dbReference>
<organism evidence="4 5">
    <name type="scientific">Fraxinus pennsylvanica</name>
    <dbReference type="NCBI Taxonomy" id="56036"/>
    <lineage>
        <taxon>Eukaryota</taxon>
        <taxon>Viridiplantae</taxon>
        <taxon>Streptophyta</taxon>
        <taxon>Embryophyta</taxon>
        <taxon>Tracheophyta</taxon>
        <taxon>Spermatophyta</taxon>
        <taxon>Magnoliopsida</taxon>
        <taxon>eudicotyledons</taxon>
        <taxon>Gunneridae</taxon>
        <taxon>Pentapetalae</taxon>
        <taxon>asterids</taxon>
        <taxon>lamiids</taxon>
        <taxon>Lamiales</taxon>
        <taxon>Oleaceae</taxon>
        <taxon>Oleeae</taxon>
        <taxon>Fraxinus</taxon>
    </lineage>
</organism>
<dbReference type="PROSITE" id="PS00028">
    <property type="entry name" value="ZINC_FINGER_C2H2_1"/>
    <property type="match status" value="1"/>
</dbReference>
<evidence type="ECO:0000313" key="5">
    <source>
        <dbReference type="Proteomes" id="UP000834106"/>
    </source>
</evidence>
<dbReference type="Pfam" id="PF04818">
    <property type="entry name" value="CID"/>
    <property type="match status" value="1"/>
</dbReference>
<dbReference type="GO" id="GO:0006369">
    <property type="term" value="P:termination of RNA polymerase II transcription"/>
    <property type="evidence" value="ECO:0007669"/>
    <property type="project" value="InterPro"/>
</dbReference>
<protein>
    <recommendedName>
        <fullName evidence="3">CID domain-containing protein</fullName>
    </recommendedName>
</protein>
<dbReference type="PANTHER" id="PTHR15921">
    <property type="entry name" value="PRE-MRNA CLEAVAGE COMPLEX II"/>
    <property type="match status" value="1"/>
</dbReference>
<dbReference type="Pfam" id="PF23228">
    <property type="entry name" value="zf_PCFS4"/>
    <property type="match status" value="1"/>
</dbReference>
<evidence type="ECO:0000256" key="2">
    <source>
        <dbReference type="SAM" id="MobiDB-lite"/>
    </source>
</evidence>
<dbReference type="Gene3D" id="1.25.40.90">
    <property type="match status" value="1"/>
</dbReference>
<dbReference type="CDD" id="cd16982">
    <property type="entry name" value="CID_Pcf11"/>
    <property type="match status" value="1"/>
</dbReference>
<feature type="region of interest" description="Disordered" evidence="2">
    <location>
        <begin position="266"/>
        <end position="298"/>
    </location>
</feature>
<keyword evidence="5" id="KW-1185">Reference proteome</keyword>
<proteinExistence type="predicted"/>
<dbReference type="GO" id="GO:0000993">
    <property type="term" value="F:RNA polymerase II complex binding"/>
    <property type="evidence" value="ECO:0007669"/>
    <property type="project" value="InterPro"/>
</dbReference>
<keyword evidence="1" id="KW-0507">mRNA processing</keyword>
<dbReference type="InterPro" id="IPR045154">
    <property type="entry name" value="PCF11-like"/>
</dbReference>
<dbReference type="InterPro" id="IPR006569">
    <property type="entry name" value="CID_dom"/>
</dbReference>
<evidence type="ECO:0000259" key="3">
    <source>
        <dbReference type="PROSITE" id="PS51391"/>
    </source>
</evidence>
<dbReference type="GO" id="GO:0005737">
    <property type="term" value="C:cytoplasm"/>
    <property type="evidence" value="ECO:0007669"/>
    <property type="project" value="TreeGrafter"/>
</dbReference>
<gene>
    <name evidence="4" type="ORF">FPE_LOCUS2545</name>
</gene>
<dbReference type="GO" id="GO:0031124">
    <property type="term" value="P:mRNA 3'-end processing"/>
    <property type="evidence" value="ECO:0007669"/>
    <property type="project" value="InterPro"/>
</dbReference>
<dbReference type="EMBL" id="OU503036">
    <property type="protein sequence ID" value="CAI9755114.1"/>
    <property type="molecule type" value="Genomic_DNA"/>
</dbReference>
<dbReference type="GO" id="GO:0005849">
    <property type="term" value="C:mRNA cleavage factor complex"/>
    <property type="evidence" value="ECO:0007669"/>
    <property type="project" value="TreeGrafter"/>
</dbReference>
<dbReference type="InterPro" id="IPR013087">
    <property type="entry name" value="Znf_C2H2_type"/>
</dbReference>
<feature type="region of interest" description="Disordered" evidence="2">
    <location>
        <begin position="499"/>
        <end position="521"/>
    </location>
</feature>
<dbReference type="SMART" id="SM00582">
    <property type="entry name" value="RPR"/>
    <property type="match status" value="1"/>
</dbReference>